<evidence type="ECO:0000313" key="1">
    <source>
        <dbReference type="EMBL" id="SUZ82470.1"/>
    </source>
</evidence>
<sequence>MERAAAYYTSLCSPTPKHVAIGRPALN</sequence>
<protein>
    <submittedName>
        <fullName evidence="1">Uncharacterized protein</fullName>
    </submittedName>
</protein>
<dbReference type="EMBL" id="UINC01001508">
    <property type="protein sequence ID" value="SUZ82470.1"/>
    <property type="molecule type" value="Genomic_DNA"/>
</dbReference>
<dbReference type="AlphaFoldDB" id="A0A381QTM7"/>
<proteinExistence type="predicted"/>
<organism evidence="1">
    <name type="scientific">marine metagenome</name>
    <dbReference type="NCBI Taxonomy" id="408172"/>
    <lineage>
        <taxon>unclassified sequences</taxon>
        <taxon>metagenomes</taxon>
        <taxon>ecological metagenomes</taxon>
    </lineage>
</organism>
<reference evidence="1" key="1">
    <citation type="submission" date="2018-05" db="EMBL/GenBank/DDBJ databases">
        <authorList>
            <person name="Lanie J.A."/>
            <person name="Ng W.-L."/>
            <person name="Kazmierczak K.M."/>
            <person name="Andrzejewski T.M."/>
            <person name="Davidsen T.M."/>
            <person name="Wayne K.J."/>
            <person name="Tettelin H."/>
            <person name="Glass J.I."/>
            <person name="Rusch D."/>
            <person name="Podicherti R."/>
            <person name="Tsui H.-C.T."/>
            <person name="Winkler M.E."/>
        </authorList>
    </citation>
    <scope>NUCLEOTIDE SEQUENCE</scope>
</reference>
<gene>
    <name evidence="1" type="ORF">METZ01_LOCUS35324</name>
</gene>
<accession>A0A381QTM7</accession>
<name>A0A381QTM7_9ZZZZ</name>